<dbReference type="KEGG" id="tpla:ElP_19650"/>
<accession>A0A518GZR7</accession>
<reference evidence="2 3" key="1">
    <citation type="submission" date="2019-02" db="EMBL/GenBank/DDBJ databases">
        <title>Deep-cultivation of Planctomycetes and their phenomic and genomic characterization uncovers novel biology.</title>
        <authorList>
            <person name="Wiegand S."/>
            <person name="Jogler M."/>
            <person name="Boedeker C."/>
            <person name="Pinto D."/>
            <person name="Vollmers J."/>
            <person name="Rivas-Marin E."/>
            <person name="Kohn T."/>
            <person name="Peeters S.H."/>
            <person name="Heuer A."/>
            <person name="Rast P."/>
            <person name="Oberbeckmann S."/>
            <person name="Bunk B."/>
            <person name="Jeske O."/>
            <person name="Meyerdierks A."/>
            <person name="Storesund J.E."/>
            <person name="Kallscheuer N."/>
            <person name="Luecker S."/>
            <person name="Lage O.M."/>
            <person name="Pohl T."/>
            <person name="Merkel B.J."/>
            <person name="Hornburger P."/>
            <person name="Mueller R.-W."/>
            <person name="Bruemmer F."/>
            <person name="Labrenz M."/>
            <person name="Spormann A.M."/>
            <person name="Op den Camp H."/>
            <person name="Overmann J."/>
            <person name="Amann R."/>
            <person name="Jetten M.S.M."/>
            <person name="Mascher T."/>
            <person name="Medema M.H."/>
            <person name="Devos D.P."/>
            <person name="Kaster A.-K."/>
            <person name="Ovreas L."/>
            <person name="Rohde M."/>
            <person name="Galperin M.Y."/>
            <person name="Jogler C."/>
        </authorList>
    </citation>
    <scope>NUCLEOTIDE SEQUENCE [LARGE SCALE GENOMIC DNA]</scope>
    <source>
        <strain evidence="2 3">ElP</strain>
    </source>
</reference>
<feature type="region of interest" description="Disordered" evidence="1">
    <location>
        <begin position="44"/>
        <end position="142"/>
    </location>
</feature>
<organism evidence="2 3">
    <name type="scientific">Tautonia plasticadhaerens</name>
    <dbReference type="NCBI Taxonomy" id="2527974"/>
    <lineage>
        <taxon>Bacteria</taxon>
        <taxon>Pseudomonadati</taxon>
        <taxon>Planctomycetota</taxon>
        <taxon>Planctomycetia</taxon>
        <taxon>Isosphaerales</taxon>
        <taxon>Isosphaeraceae</taxon>
        <taxon>Tautonia</taxon>
    </lineage>
</organism>
<dbReference type="EMBL" id="CP036426">
    <property type="protein sequence ID" value="QDV34083.1"/>
    <property type="molecule type" value="Genomic_DNA"/>
</dbReference>
<dbReference type="AlphaFoldDB" id="A0A518GZR7"/>
<sequence>MGESLAPDLVQVARMIRPGLVALMIGILLADPLLCGSAEAEAPCDGRCAETPARDDGHGPAPLDVCHDEGHECACQGVTNQPTGKADESSGAMGKALPSPLTSRPDLPESRPPARPPIPRPEDADGPPVGRSLRIALGSFRD</sequence>
<gene>
    <name evidence="2" type="ORF">ElP_19650</name>
</gene>
<feature type="compositionally biased region" description="Pro residues" evidence="1">
    <location>
        <begin position="110"/>
        <end position="119"/>
    </location>
</feature>
<keyword evidence="3" id="KW-1185">Reference proteome</keyword>
<evidence type="ECO:0000256" key="1">
    <source>
        <dbReference type="SAM" id="MobiDB-lite"/>
    </source>
</evidence>
<name>A0A518GZR7_9BACT</name>
<evidence type="ECO:0000313" key="3">
    <source>
        <dbReference type="Proteomes" id="UP000317835"/>
    </source>
</evidence>
<evidence type="ECO:0000313" key="2">
    <source>
        <dbReference type="EMBL" id="QDV34083.1"/>
    </source>
</evidence>
<proteinExistence type="predicted"/>
<dbReference type="Proteomes" id="UP000317835">
    <property type="component" value="Chromosome"/>
</dbReference>
<protein>
    <submittedName>
        <fullName evidence="2">Uncharacterized protein</fullName>
    </submittedName>
</protein>